<keyword evidence="4" id="KW-1185">Reference proteome</keyword>
<feature type="transmembrane region" description="Helical" evidence="1">
    <location>
        <begin position="64"/>
        <end position="86"/>
    </location>
</feature>
<accession>A0A327NLU0</accession>
<dbReference type="SMART" id="SM01269">
    <property type="entry name" value="Lipid_DES"/>
    <property type="match status" value="1"/>
</dbReference>
<dbReference type="PANTHER" id="PTHR12879">
    <property type="entry name" value="SPHINGOLIPID DELTA 4 DESATURASE/C-4 HYDROXYLASE PROTEIN DES2"/>
    <property type="match status" value="1"/>
</dbReference>
<dbReference type="Pfam" id="PF08557">
    <property type="entry name" value="Lipid_DES"/>
    <property type="match status" value="1"/>
</dbReference>
<sequence length="345" mass="39816">MAMLTDFVYSTESEPHRIRTRQILKSHPEIKKLIGQKNPTTFWVALGCVVLMTGIAYLVRDQSWWIVVAAAWFIGAFPAHTLFVCIHEAAHNLIFRKPVANMWAAIFANLPTVFPTALTFKNFHIKHHAFQGVHELDADLPDWYEAKLIKNYSIGKAIWLLFYPIFQGIRTLRMKELAVFDKWVILNFIVQITFDVLIVTLFGWKALAFMVLCLFFSVGLHPLGARWAQEHFLTLDPKQETYSYYGPLNGPNLNVGFHNEHHDFPSIPWNKLPEIKKSAPEYYETLKYHTSFVKLFFLFLFDQEISLYSRIVRKERGRVSVADQSKPDLEIVQAQSQGVPAETAA</sequence>
<feature type="transmembrane region" description="Helical" evidence="1">
    <location>
        <begin position="98"/>
        <end position="118"/>
    </location>
</feature>
<comment type="caution">
    <text evidence="3">The sequence shown here is derived from an EMBL/GenBank/DDBJ whole genome shotgun (WGS) entry which is preliminary data.</text>
</comment>
<evidence type="ECO:0000256" key="1">
    <source>
        <dbReference type="SAM" id="Phobius"/>
    </source>
</evidence>
<dbReference type="RefSeq" id="WP_111345362.1">
    <property type="nucleotide sequence ID" value="NZ_QLII01000001.1"/>
</dbReference>
<evidence type="ECO:0000313" key="4">
    <source>
        <dbReference type="Proteomes" id="UP000249016"/>
    </source>
</evidence>
<organism evidence="3 4">
    <name type="scientific">Spirosoma telluris</name>
    <dbReference type="NCBI Taxonomy" id="2183553"/>
    <lineage>
        <taxon>Bacteria</taxon>
        <taxon>Pseudomonadati</taxon>
        <taxon>Bacteroidota</taxon>
        <taxon>Cytophagia</taxon>
        <taxon>Cytophagales</taxon>
        <taxon>Cytophagaceae</taxon>
        <taxon>Spirosoma</taxon>
    </lineage>
</organism>
<keyword evidence="1" id="KW-0472">Membrane</keyword>
<dbReference type="InterPro" id="IPR005804">
    <property type="entry name" value="FA_desaturase_dom"/>
</dbReference>
<protein>
    <submittedName>
        <fullName evidence="3">Fatty acid desaturase</fullName>
    </submittedName>
</protein>
<dbReference type="InterPro" id="IPR013866">
    <property type="entry name" value="Sphingolipid_d4-desaturase_N"/>
</dbReference>
<dbReference type="GO" id="GO:0046513">
    <property type="term" value="P:ceramide biosynthetic process"/>
    <property type="evidence" value="ECO:0007669"/>
    <property type="project" value="TreeGrafter"/>
</dbReference>
<evidence type="ECO:0000259" key="2">
    <source>
        <dbReference type="SMART" id="SM01269"/>
    </source>
</evidence>
<reference evidence="3 4" key="1">
    <citation type="submission" date="2018-06" db="EMBL/GenBank/DDBJ databases">
        <title>Spirosoma sp. HMF3257 Genome sequencing and assembly.</title>
        <authorList>
            <person name="Kang H."/>
            <person name="Cha I."/>
            <person name="Kim H."/>
            <person name="Kang J."/>
            <person name="Joh K."/>
        </authorList>
    </citation>
    <scope>NUCLEOTIDE SEQUENCE [LARGE SCALE GENOMIC DNA]</scope>
    <source>
        <strain evidence="3 4">HMF3257</strain>
    </source>
</reference>
<gene>
    <name evidence="3" type="ORF">HMF3257_21575</name>
</gene>
<dbReference type="GO" id="GO:0042284">
    <property type="term" value="F:sphingolipid delta-4 desaturase activity"/>
    <property type="evidence" value="ECO:0007669"/>
    <property type="project" value="TreeGrafter"/>
</dbReference>
<feature type="domain" description="Sphingolipid delta4-desaturase N-terminal" evidence="2">
    <location>
        <begin position="2"/>
        <end position="41"/>
    </location>
</feature>
<keyword evidence="1" id="KW-1133">Transmembrane helix</keyword>
<keyword evidence="1" id="KW-0812">Transmembrane</keyword>
<dbReference type="Proteomes" id="UP000249016">
    <property type="component" value="Unassembled WGS sequence"/>
</dbReference>
<feature type="transmembrane region" description="Helical" evidence="1">
    <location>
        <begin position="40"/>
        <end position="58"/>
    </location>
</feature>
<proteinExistence type="predicted"/>
<dbReference type="OrthoDB" id="9792534at2"/>
<name>A0A327NLU0_9BACT</name>
<dbReference type="EMBL" id="QLII01000001">
    <property type="protein sequence ID" value="RAI76127.1"/>
    <property type="molecule type" value="Genomic_DNA"/>
</dbReference>
<feature type="transmembrane region" description="Helical" evidence="1">
    <location>
        <begin position="184"/>
        <end position="202"/>
    </location>
</feature>
<dbReference type="PANTHER" id="PTHR12879:SF8">
    <property type="entry name" value="SPHINGOLIPID DELTA(4)-DESATURASE DES1"/>
    <property type="match status" value="1"/>
</dbReference>
<dbReference type="AlphaFoldDB" id="A0A327NLU0"/>
<feature type="transmembrane region" description="Helical" evidence="1">
    <location>
        <begin position="152"/>
        <end position="172"/>
    </location>
</feature>
<dbReference type="Pfam" id="PF00487">
    <property type="entry name" value="FA_desaturase"/>
    <property type="match status" value="1"/>
</dbReference>
<dbReference type="GO" id="GO:0016020">
    <property type="term" value="C:membrane"/>
    <property type="evidence" value="ECO:0007669"/>
    <property type="project" value="GOC"/>
</dbReference>
<evidence type="ECO:0000313" key="3">
    <source>
        <dbReference type="EMBL" id="RAI76127.1"/>
    </source>
</evidence>
<feature type="transmembrane region" description="Helical" evidence="1">
    <location>
        <begin position="208"/>
        <end position="228"/>
    </location>
</feature>